<proteinExistence type="predicted"/>
<sequence>MSSTDTSAAAQELRKSLLNDVSTSYGLMGLTWRAEPVTYDLAKYTLDEVLKTCPSSKVMFNVGEFYGNDGINLEYCYNYISHLDANDRERVIVSCKGGVDLKTLIPDGRREFVAKSIESCLHFLKYIDIFQVARVDMEHWRESFDTIVEYIKKGKIGGISLSEVTLDQLKTINKEYGDYICCAELEFSMYSRHILDDGTIAYCNEIGLPIVCYSPLGAGILTGAITKNGDIPSGDFRKSLKMMSDNGLKQNLQLVEYLKKNFYIEGKRSLPQIAISWILHYNKIFKKTNLIPLPGGTTPDKVRDNLTACVDLLSDAEFAQINEFLKTFNRVGSRYEFAA</sequence>
<evidence type="ECO:0000256" key="1">
    <source>
        <dbReference type="ARBA" id="ARBA00023002"/>
    </source>
</evidence>
<dbReference type="GO" id="GO:0005737">
    <property type="term" value="C:cytoplasm"/>
    <property type="evidence" value="ECO:0007669"/>
    <property type="project" value="TreeGrafter"/>
</dbReference>
<name>A0A376B4J0_9ASCO</name>
<accession>A0A376B4J0</accession>
<dbReference type="InterPro" id="IPR036812">
    <property type="entry name" value="NAD(P)_OxRdtase_dom_sf"/>
</dbReference>
<dbReference type="SUPFAM" id="SSF51430">
    <property type="entry name" value="NAD(P)-linked oxidoreductase"/>
    <property type="match status" value="1"/>
</dbReference>
<dbReference type="EMBL" id="UFAJ01000170">
    <property type="protein sequence ID" value="SSD59608.1"/>
    <property type="molecule type" value="Genomic_DNA"/>
</dbReference>
<dbReference type="PANTHER" id="PTHR43625">
    <property type="entry name" value="AFLATOXIN B1 ALDEHYDE REDUCTASE"/>
    <property type="match status" value="1"/>
</dbReference>
<evidence type="ECO:0000313" key="3">
    <source>
        <dbReference type="EMBL" id="SSD59608.1"/>
    </source>
</evidence>
<dbReference type="OrthoDB" id="37537at2759"/>
<dbReference type="Proteomes" id="UP000262825">
    <property type="component" value="Unassembled WGS sequence"/>
</dbReference>
<organism evidence="3 4">
    <name type="scientific">Saccharomycodes ludwigii</name>
    <dbReference type="NCBI Taxonomy" id="36035"/>
    <lineage>
        <taxon>Eukaryota</taxon>
        <taxon>Fungi</taxon>
        <taxon>Dikarya</taxon>
        <taxon>Ascomycota</taxon>
        <taxon>Saccharomycotina</taxon>
        <taxon>Saccharomycetes</taxon>
        <taxon>Saccharomycodales</taxon>
        <taxon>Saccharomycodaceae</taxon>
        <taxon>Saccharomycodes</taxon>
    </lineage>
</organism>
<feature type="domain" description="NADP-dependent oxidoreductase" evidence="2">
    <location>
        <begin position="25"/>
        <end position="325"/>
    </location>
</feature>
<dbReference type="AlphaFoldDB" id="A0A376B4J0"/>
<dbReference type="VEuPathDB" id="FungiDB:SCODWIG_01369"/>
<dbReference type="GO" id="GO:0016491">
    <property type="term" value="F:oxidoreductase activity"/>
    <property type="evidence" value="ECO:0007669"/>
    <property type="project" value="UniProtKB-KW"/>
</dbReference>
<dbReference type="InterPro" id="IPR050791">
    <property type="entry name" value="Aldo-Keto_reductase"/>
</dbReference>
<protein>
    <submittedName>
        <fullName evidence="3">Related to Putative pyridoxal reductase</fullName>
    </submittedName>
</protein>
<evidence type="ECO:0000259" key="2">
    <source>
        <dbReference type="Pfam" id="PF00248"/>
    </source>
</evidence>
<keyword evidence="4" id="KW-1185">Reference proteome</keyword>
<keyword evidence="1" id="KW-0560">Oxidoreductase</keyword>
<dbReference type="PANTHER" id="PTHR43625:SF78">
    <property type="entry name" value="PYRIDOXAL REDUCTASE-RELATED"/>
    <property type="match status" value="1"/>
</dbReference>
<dbReference type="InterPro" id="IPR023210">
    <property type="entry name" value="NADP_OxRdtase_dom"/>
</dbReference>
<gene>
    <name evidence="3" type="ORF">SCODWIG_01369</name>
</gene>
<dbReference type="Gene3D" id="3.20.20.100">
    <property type="entry name" value="NADP-dependent oxidoreductase domain"/>
    <property type="match status" value="1"/>
</dbReference>
<dbReference type="Pfam" id="PF00248">
    <property type="entry name" value="Aldo_ket_red"/>
    <property type="match status" value="1"/>
</dbReference>
<evidence type="ECO:0000313" key="4">
    <source>
        <dbReference type="Proteomes" id="UP000262825"/>
    </source>
</evidence>
<reference evidence="4" key="1">
    <citation type="submission" date="2018-06" db="EMBL/GenBank/DDBJ databases">
        <authorList>
            <person name="Guldener U."/>
        </authorList>
    </citation>
    <scope>NUCLEOTIDE SEQUENCE [LARGE SCALE GENOMIC DNA]</scope>
    <source>
        <strain evidence="4">UTAD17</strain>
    </source>
</reference>